<evidence type="ECO:0000313" key="2">
    <source>
        <dbReference type="Proteomes" id="UP000006860"/>
    </source>
</evidence>
<organism evidence="1 2">
    <name type="scientific">Rubinisphaera brasiliensis (strain ATCC 49424 / DSM 5305 / JCM 21570 / IAM 15109 / NBRC 103401 / IFAM 1448)</name>
    <name type="common">Planctomyces brasiliensis</name>
    <dbReference type="NCBI Taxonomy" id="756272"/>
    <lineage>
        <taxon>Bacteria</taxon>
        <taxon>Pseudomonadati</taxon>
        <taxon>Planctomycetota</taxon>
        <taxon>Planctomycetia</taxon>
        <taxon>Planctomycetales</taxon>
        <taxon>Planctomycetaceae</taxon>
        <taxon>Rubinisphaera</taxon>
    </lineage>
</organism>
<accession>F0SR32</accession>
<proteinExistence type="predicted"/>
<evidence type="ECO:0000313" key="1">
    <source>
        <dbReference type="EMBL" id="ADY61279.1"/>
    </source>
</evidence>
<dbReference type="Proteomes" id="UP000006860">
    <property type="component" value="Chromosome"/>
</dbReference>
<gene>
    <name evidence="1" type="ordered locus">Plabr_3682</name>
</gene>
<protein>
    <submittedName>
        <fullName evidence="1">Uncharacterized protein</fullName>
    </submittedName>
</protein>
<dbReference type="AlphaFoldDB" id="F0SR32"/>
<reference evidence="2" key="1">
    <citation type="submission" date="2011-02" db="EMBL/GenBank/DDBJ databases">
        <title>The complete genome of Planctomyces brasiliensis DSM 5305.</title>
        <authorList>
            <person name="Lucas S."/>
            <person name="Copeland A."/>
            <person name="Lapidus A."/>
            <person name="Bruce D."/>
            <person name="Goodwin L."/>
            <person name="Pitluck S."/>
            <person name="Kyrpides N."/>
            <person name="Mavromatis K."/>
            <person name="Pagani I."/>
            <person name="Ivanova N."/>
            <person name="Ovchinnikova G."/>
            <person name="Lu M."/>
            <person name="Detter J.C."/>
            <person name="Han C."/>
            <person name="Land M."/>
            <person name="Hauser L."/>
            <person name="Markowitz V."/>
            <person name="Cheng J.-F."/>
            <person name="Hugenholtz P."/>
            <person name="Woyke T."/>
            <person name="Wu D."/>
            <person name="Tindall B."/>
            <person name="Pomrenke H.G."/>
            <person name="Brambilla E."/>
            <person name="Klenk H.-P."/>
            <person name="Eisen J.A."/>
        </authorList>
    </citation>
    <scope>NUCLEOTIDE SEQUENCE [LARGE SCALE GENOMIC DNA]</scope>
    <source>
        <strain evidence="2">ATCC 49424 / DSM 5305 / JCM 21570 / NBRC 103401 / IFAM 1448</strain>
    </source>
</reference>
<dbReference type="KEGG" id="pbs:Plabr_3682"/>
<name>F0SR32_RUBBR</name>
<dbReference type="HOGENOM" id="CLU_733384_0_0_0"/>
<keyword evidence="2" id="KW-1185">Reference proteome</keyword>
<dbReference type="EMBL" id="CP002546">
    <property type="protein sequence ID" value="ADY61279.1"/>
    <property type="molecule type" value="Genomic_DNA"/>
</dbReference>
<sequence length="377" mass="42621">MRNTPRNDVSDAASMGGLPLRKDTAYLYSPETHQFFPAREVTHSGDTDACQLSESAALSGAKVEQQANQPSVATNFEIPDGMQIAIPQRLLELVIREVGEPRFDQRDVRNAIQLQYLADQFRAIGFWDRQPILFSQLSEVCPEPTSPNLDSTSSAAFSKADQIAMRRAEDSIAEIKRLTKAFIGWLITNPVFREEQSRIIQVVRESGRQRIPTSVECNPRHPAYDECLEACAEFYRLWCLQGLSAPGFPVPLGTSSVLNQMQWPAYLPAYGSGLATTLVQLANGHYPEMQSKISGWLELVSRECPSQNQIPRYIRLVELHTYWRALHVAFPGTFARAKTRLVFAFASFFRVDESTVKRDLDVISKRLQTCRWFEQVS</sequence>